<protein>
    <submittedName>
        <fullName evidence="6">TetR/AcrR family transcriptional regulator</fullName>
    </submittedName>
</protein>
<reference evidence="6 7" key="1">
    <citation type="submission" date="2020-05" db="EMBL/GenBank/DDBJ databases">
        <title>Strain PA2F3 complete genome.</title>
        <authorList>
            <person name="Kim Y.-S."/>
            <person name="Kim S.-J."/>
            <person name="Jung H.-k."/>
            <person name="Kim S.-E."/>
            <person name="Kim K.-H."/>
        </authorList>
    </citation>
    <scope>NUCLEOTIDE SEQUENCE [LARGE SCALE GENOMIC DNA]</scope>
    <source>
        <strain evidence="6 7">PA2F3</strain>
    </source>
</reference>
<keyword evidence="2 4" id="KW-0238">DNA-binding</keyword>
<dbReference type="EMBL" id="CP054038">
    <property type="protein sequence ID" value="QKJ18914.1"/>
    <property type="molecule type" value="Genomic_DNA"/>
</dbReference>
<evidence type="ECO:0000259" key="5">
    <source>
        <dbReference type="PROSITE" id="PS50977"/>
    </source>
</evidence>
<feature type="DNA-binding region" description="H-T-H motif" evidence="4">
    <location>
        <begin position="41"/>
        <end position="60"/>
    </location>
</feature>
<dbReference type="SUPFAM" id="SSF46689">
    <property type="entry name" value="Homeodomain-like"/>
    <property type="match status" value="1"/>
</dbReference>
<accession>A0A7D4PU05</accession>
<dbReference type="RefSeq" id="WP_172989355.1">
    <property type="nucleotide sequence ID" value="NZ_CP054038.1"/>
</dbReference>
<evidence type="ECO:0000256" key="3">
    <source>
        <dbReference type="ARBA" id="ARBA00023163"/>
    </source>
</evidence>
<dbReference type="PANTHER" id="PTHR47506">
    <property type="entry name" value="TRANSCRIPTIONAL REGULATORY PROTEIN"/>
    <property type="match status" value="1"/>
</dbReference>
<dbReference type="PROSITE" id="PS50977">
    <property type="entry name" value="HTH_TETR_2"/>
    <property type="match status" value="1"/>
</dbReference>
<keyword evidence="1" id="KW-0805">Transcription regulation</keyword>
<sequence length="203" mass="22727">MTTSEAAPRARGEYAKSAQRRKDIVAAAVEVFSESGFRDGSLRTVAERAGMTHAGMRHHFPTKVDLLEAVLQWREEESVQRARMTHPVGADVIRAWIDSVGHNVAQPALVELEMVLSAEAISSDNPAHAYFNDLYRRAEQLLERAFAHMASRGELRTEIDPGVAARLLFATTLGLQTLWLRNRSIDIESELRLYTQAMLTIEL</sequence>
<dbReference type="Pfam" id="PF00440">
    <property type="entry name" value="TetR_N"/>
    <property type="match status" value="1"/>
</dbReference>
<keyword evidence="3" id="KW-0804">Transcription</keyword>
<dbReference type="InterPro" id="IPR001647">
    <property type="entry name" value="HTH_TetR"/>
</dbReference>
<dbReference type="InterPro" id="IPR009057">
    <property type="entry name" value="Homeodomain-like_sf"/>
</dbReference>
<dbReference type="GO" id="GO:0003677">
    <property type="term" value="F:DNA binding"/>
    <property type="evidence" value="ECO:0007669"/>
    <property type="project" value="UniProtKB-UniRule"/>
</dbReference>
<feature type="domain" description="HTH tetR-type" evidence="5">
    <location>
        <begin position="18"/>
        <end position="78"/>
    </location>
</feature>
<name>A0A7D4PU05_9MICO</name>
<dbReference type="SUPFAM" id="SSF48498">
    <property type="entry name" value="Tetracyclin repressor-like, C-terminal domain"/>
    <property type="match status" value="1"/>
</dbReference>
<evidence type="ECO:0000256" key="1">
    <source>
        <dbReference type="ARBA" id="ARBA00023015"/>
    </source>
</evidence>
<proteinExistence type="predicted"/>
<dbReference type="PANTHER" id="PTHR47506:SF6">
    <property type="entry name" value="HTH-TYPE TRANSCRIPTIONAL REPRESSOR NEMR"/>
    <property type="match status" value="1"/>
</dbReference>
<evidence type="ECO:0000313" key="7">
    <source>
        <dbReference type="Proteomes" id="UP000502498"/>
    </source>
</evidence>
<dbReference type="PRINTS" id="PR00455">
    <property type="entry name" value="HTHTETR"/>
</dbReference>
<gene>
    <name evidence="6" type="ORF">HQM25_05660</name>
</gene>
<dbReference type="AlphaFoldDB" id="A0A7D4PU05"/>
<dbReference type="Gene3D" id="1.10.357.10">
    <property type="entry name" value="Tetracycline Repressor, domain 2"/>
    <property type="match status" value="1"/>
</dbReference>
<organism evidence="6 7">
    <name type="scientific">Microbacterium hominis</name>
    <dbReference type="NCBI Taxonomy" id="162426"/>
    <lineage>
        <taxon>Bacteria</taxon>
        <taxon>Bacillati</taxon>
        <taxon>Actinomycetota</taxon>
        <taxon>Actinomycetes</taxon>
        <taxon>Micrococcales</taxon>
        <taxon>Microbacteriaceae</taxon>
        <taxon>Microbacterium</taxon>
    </lineage>
</organism>
<dbReference type="InterPro" id="IPR036271">
    <property type="entry name" value="Tet_transcr_reg_TetR-rel_C_sf"/>
</dbReference>
<evidence type="ECO:0000256" key="2">
    <source>
        <dbReference type="ARBA" id="ARBA00023125"/>
    </source>
</evidence>
<evidence type="ECO:0000256" key="4">
    <source>
        <dbReference type="PROSITE-ProRule" id="PRU00335"/>
    </source>
</evidence>
<evidence type="ECO:0000313" key="6">
    <source>
        <dbReference type="EMBL" id="QKJ18914.1"/>
    </source>
</evidence>
<dbReference type="Proteomes" id="UP000502498">
    <property type="component" value="Chromosome"/>
</dbReference>